<dbReference type="AlphaFoldDB" id="R0KLT4"/>
<dbReference type="Gene3D" id="2.170.120.12">
    <property type="entry name" value="DNA-directed RNA polymerase, insert domain"/>
    <property type="match status" value="1"/>
</dbReference>
<dbReference type="InterPro" id="IPR036643">
    <property type="entry name" value="RNApol_insert_sf"/>
</dbReference>
<organism evidence="5 6">
    <name type="scientific">Nosema bombycis (strain CQ1 / CVCC 102059)</name>
    <name type="common">Microsporidian parasite</name>
    <name type="synonym">Pebrine of silkworm</name>
    <dbReference type="NCBI Taxonomy" id="578461"/>
    <lineage>
        <taxon>Eukaryota</taxon>
        <taxon>Fungi</taxon>
        <taxon>Fungi incertae sedis</taxon>
        <taxon>Microsporidia</taxon>
        <taxon>Nosematidae</taxon>
        <taxon>Nosema</taxon>
    </lineage>
</organism>
<protein>
    <submittedName>
        <fullName evidence="5">DNA-directed RNA polymerase II subunit RPB3</fullName>
    </submittedName>
</protein>
<dbReference type="OMA" id="NDEHINF"/>
<dbReference type="GO" id="GO:0046983">
    <property type="term" value="F:protein dimerization activity"/>
    <property type="evidence" value="ECO:0007669"/>
    <property type="project" value="InterPro"/>
</dbReference>
<dbReference type="InterPro" id="IPR011263">
    <property type="entry name" value="DNA-dir_RNA_pol_RpoA/D/Rpb3"/>
</dbReference>
<keyword evidence="6" id="KW-1185">Reference proteome</keyword>
<dbReference type="SMART" id="SM00662">
    <property type="entry name" value="RPOLD"/>
    <property type="match status" value="1"/>
</dbReference>
<evidence type="ECO:0000313" key="6">
    <source>
        <dbReference type="Proteomes" id="UP000016927"/>
    </source>
</evidence>
<evidence type="ECO:0000256" key="1">
    <source>
        <dbReference type="ARBA" id="ARBA00022478"/>
    </source>
</evidence>
<dbReference type="HAMAP" id="MF_00320">
    <property type="entry name" value="RNApol_arch_Rpo3"/>
    <property type="match status" value="1"/>
</dbReference>
<proteinExistence type="inferred from homology"/>
<dbReference type="InterPro" id="IPR036603">
    <property type="entry name" value="RBP11-like"/>
</dbReference>
<evidence type="ECO:0000259" key="4">
    <source>
        <dbReference type="SMART" id="SM00662"/>
    </source>
</evidence>
<name>R0KLT4_NOSB1</name>
<evidence type="ECO:0000256" key="2">
    <source>
        <dbReference type="ARBA" id="ARBA00023163"/>
    </source>
</evidence>
<dbReference type="Gene3D" id="3.30.1360.10">
    <property type="entry name" value="RNA polymerase, RBP11-like subunit"/>
    <property type="match status" value="1"/>
</dbReference>
<dbReference type="InterPro" id="IPR011262">
    <property type="entry name" value="DNA-dir_RNA_pol_insert"/>
</dbReference>
<gene>
    <name evidence="5" type="primary">RPB3</name>
    <name evidence="5" type="ORF">NBO_1024g0001</name>
</gene>
<sequence length="290" mass="33077">MLKLKFNRCLILSILLPPLSAIFLLQLLYHIPHLPLNPHPPPLSSFLPYPPMKITIHEQNDEHINFTLTGITVSYANALRRILLSEVPTIAIDLVEIIKNNTVLPDEILALSFGLIPMYSKKDLVYKEDCDCDELCNRCSVEMEIDVNNTSETPLLVTCKDIKFDSDDTFIRSSPVIAKLGKNQNLKVKCIARKGIGKMHSKWSPVSVVGFEYDKTNKSKSTNYWTEESLKNDWPMVEEEDPDLLCEIDTVHMDVEVVEGSLKPLDVLIKGLEILKGKYYDLRMLLENNY</sequence>
<dbReference type="GO" id="GO:0006366">
    <property type="term" value="P:transcription by RNA polymerase II"/>
    <property type="evidence" value="ECO:0007669"/>
    <property type="project" value="TreeGrafter"/>
</dbReference>
<evidence type="ECO:0000256" key="3">
    <source>
        <dbReference type="ARBA" id="ARBA00025804"/>
    </source>
</evidence>
<dbReference type="SUPFAM" id="SSF55257">
    <property type="entry name" value="RBP11-like subunits of RNA polymerase"/>
    <property type="match status" value="1"/>
</dbReference>
<dbReference type="PANTHER" id="PTHR11800:SF2">
    <property type="entry name" value="DNA-DIRECTED RNA POLYMERASE II SUBUNIT RPB3"/>
    <property type="match status" value="1"/>
</dbReference>
<dbReference type="Pfam" id="PF01193">
    <property type="entry name" value="RNA_pol_L"/>
    <property type="match status" value="1"/>
</dbReference>
<dbReference type="SUPFAM" id="SSF56553">
    <property type="entry name" value="Insert subdomain of RNA polymerase alpha subunit"/>
    <property type="match status" value="1"/>
</dbReference>
<keyword evidence="1 5" id="KW-0240">DNA-directed RNA polymerase</keyword>
<keyword evidence="2" id="KW-0804">Transcription</keyword>
<reference evidence="5 6" key="1">
    <citation type="journal article" date="2013" name="BMC Genomics">
        <title>Comparative genomics of parasitic silkworm microsporidia reveal an association between genome expansion and host adaptation.</title>
        <authorList>
            <person name="Pan G."/>
            <person name="Xu J."/>
            <person name="Li T."/>
            <person name="Xia Q."/>
            <person name="Liu S.L."/>
            <person name="Zhang G."/>
            <person name="Li S."/>
            <person name="Li C."/>
            <person name="Liu H."/>
            <person name="Yang L."/>
            <person name="Liu T."/>
            <person name="Zhang X."/>
            <person name="Wu Z."/>
            <person name="Fan W."/>
            <person name="Dang X."/>
            <person name="Xiang H."/>
            <person name="Tao M."/>
            <person name="Li Y."/>
            <person name="Hu J."/>
            <person name="Li Z."/>
            <person name="Lin L."/>
            <person name="Luo J."/>
            <person name="Geng L."/>
            <person name="Wang L."/>
            <person name="Long M."/>
            <person name="Wan Y."/>
            <person name="He N."/>
            <person name="Zhang Z."/>
            <person name="Lu C."/>
            <person name="Keeling P.J."/>
            <person name="Wang J."/>
            <person name="Xiang Z."/>
            <person name="Zhou Z."/>
        </authorList>
    </citation>
    <scope>NUCLEOTIDE SEQUENCE [LARGE SCALE GENOMIC DNA]</scope>
    <source>
        <strain evidence="6">CQ1 / CVCC 102059</strain>
    </source>
</reference>
<dbReference type="STRING" id="578461.R0KLT4"/>
<dbReference type="OrthoDB" id="270173at2759"/>
<comment type="similarity">
    <text evidence="3">Belongs to the archaeal Rpo3/eukaryotic RPB3 RNA polymerase subunit family.</text>
</comment>
<dbReference type="InterPro" id="IPR050518">
    <property type="entry name" value="Rpo3/RPB3_RNA_Pol_subunit"/>
</dbReference>
<dbReference type="VEuPathDB" id="MicrosporidiaDB:NBO_1024g0001"/>
<evidence type="ECO:0000313" key="5">
    <source>
        <dbReference type="EMBL" id="EOB11601.1"/>
    </source>
</evidence>
<dbReference type="HOGENOM" id="CLU_038421_1_0_1"/>
<dbReference type="Pfam" id="PF01000">
    <property type="entry name" value="RNA_pol_A_bac"/>
    <property type="match status" value="1"/>
</dbReference>
<dbReference type="PANTHER" id="PTHR11800">
    <property type="entry name" value="DNA-DIRECTED RNA POLYMERASE"/>
    <property type="match status" value="1"/>
</dbReference>
<accession>R0KLT4</accession>
<dbReference type="GO" id="GO:0003899">
    <property type="term" value="F:DNA-directed RNA polymerase activity"/>
    <property type="evidence" value="ECO:0007669"/>
    <property type="project" value="InterPro"/>
</dbReference>
<dbReference type="GO" id="GO:0005665">
    <property type="term" value="C:RNA polymerase II, core complex"/>
    <property type="evidence" value="ECO:0007669"/>
    <property type="project" value="TreeGrafter"/>
</dbReference>
<dbReference type="InterPro" id="IPR022842">
    <property type="entry name" value="RNAP_Rpo3/Rpb3/RPAC1"/>
</dbReference>
<dbReference type="Proteomes" id="UP000016927">
    <property type="component" value="Unassembled WGS sequence"/>
</dbReference>
<feature type="domain" description="DNA-directed RNA polymerase RpoA/D/Rpb3-type" evidence="4">
    <location>
        <begin position="63"/>
        <end position="285"/>
    </location>
</feature>
<dbReference type="EMBL" id="KB909931">
    <property type="protein sequence ID" value="EOB11601.1"/>
    <property type="molecule type" value="Genomic_DNA"/>
</dbReference>